<dbReference type="GO" id="GO:0140663">
    <property type="term" value="F:ATP-dependent FeS chaperone activity"/>
    <property type="evidence" value="ECO:0007669"/>
    <property type="project" value="InterPro"/>
</dbReference>
<sequence>MTSQAGDIEDIAVQECPSNMDDAGKAEVCVGCPGRELCLEGNKPDPDQKIIDTRLRAIKHKILVLSGKGGVGKSSLAVMIAQLLASNGKSVGVLDVDVCGPSIPLMMGVADQPVLDSQWGWKPVVSPSSNIKTLSVGSLLASGSQAVVWRGPRKTSLIRRMVKDTLWGRLDYLIVDTPPGTSDEHLSIVKLLAHTHPEGAIIVTSPQKLATGVVSREIRFCQKLGIPILGLVENMSGFRCPCCSEVSDVFSSGGGEYLSVKYGVPLLGTVPLEPQLTAAHETGSNFLVQLPPHSPTVERVREIVVTLQAKVEGN</sequence>
<keyword evidence="5" id="KW-0408">Iron</keyword>
<dbReference type="HAMAP" id="MF_02040">
    <property type="entry name" value="Mrp_NBP35"/>
    <property type="match status" value="1"/>
</dbReference>
<dbReference type="GO" id="GO:0005524">
    <property type="term" value="F:ATP binding"/>
    <property type="evidence" value="ECO:0007669"/>
    <property type="project" value="UniProtKB-KW"/>
</dbReference>
<evidence type="ECO:0000256" key="3">
    <source>
        <dbReference type="ARBA" id="ARBA00022741"/>
    </source>
</evidence>
<proteinExistence type="inferred from homology"/>
<dbReference type="EMBL" id="JAWQEG010002350">
    <property type="protein sequence ID" value="KAK3872568.1"/>
    <property type="molecule type" value="Genomic_DNA"/>
</dbReference>
<dbReference type="SUPFAM" id="SSF52540">
    <property type="entry name" value="P-loop containing nucleoside triphosphate hydrolases"/>
    <property type="match status" value="1"/>
</dbReference>
<evidence type="ECO:0000259" key="7">
    <source>
        <dbReference type="SMART" id="SM00382"/>
    </source>
</evidence>
<dbReference type="InterPro" id="IPR003593">
    <property type="entry name" value="AAA+_ATPase"/>
</dbReference>
<feature type="domain" description="AAA+ ATPase" evidence="7">
    <location>
        <begin position="59"/>
        <end position="230"/>
    </location>
</feature>
<dbReference type="PANTHER" id="PTHR23264">
    <property type="entry name" value="NUCLEOTIDE-BINDING PROTEIN NBP35 YEAST -RELATED"/>
    <property type="match status" value="1"/>
</dbReference>
<accession>A0AAE1FHW9</accession>
<keyword evidence="6" id="KW-0411">Iron-sulfur</keyword>
<dbReference type="Gene3D" id="3.40.50.300">
    <property type="entry name" value="P-loop containing nucleotide triphosphate hydrolases"/>
    <property type="match status" value="1"/>
</dbReference>
<dbReference type="InterPro" id="IPR027417">
    <property type="entry name" value="P-loop_NTPase"/>
</dbReference>
<dbReference type="AlphaFoldDB" id="A0AAE1FHW9"/>
<evidence type="ECO:0000313" key="9">
    <source>
        <dbReference type="Proteomes" id="UP001286313"/>
    </source>
</evidence>
<dbReference type="Pfam" id="PF10609">
    <property type="entry name" value="ParA"/>
    <property type="match status" value="1"/>
</dbReference>
<dbReference type="GO" id="GO:0016226">
    <property type="term" value="P:iron-sulfur cluster assembly"/>
    <property type="evidence" value="ECO:0007669"/>
    <property type="project" value="InterPro"/>
</dbReference>
<keyword evidence="9" id="KW-1185">Reference proteome</keyword>
<dbReference type="CDD" id="cd02037">
    <property type="entry name" value="Mrp_NBP35"/>
    <property type="match status" value="1"/>
</dbReference>
<dbReference type="PROSITE" id="PS01215">
    <property type="entry name" value="MRP"/>
    <property type="match status" value="1"/>
</dbReference>
<keyword evidence="3" id="KW-0547">Nucleotide-binding</keyword>
<dbReference type="GO" id="GO:0051539">
    <property type="term" value="F:4 iron, 4 sulfur cluster binding"/>
    <property type="evidence" value="ECO:0007669"/>
    <property type="project" value="UniProtKB-KW"/>
</dbReference>
<organism evidence="8 9">
    <name type="scientific">Petrolisthes cinctipes</name>
    <name type="common">Flat porcelain crab</name>
    <dbReference type="NCBI Taxonomy" id="88211"/>
    <lineage>
        <taxon>Eukaryota</taxon>
        <taxon>Metazoa</taxon>
        <taxon>Ecdysozoa</taxon>
        <taxon>Arthropoda</taxon>
        <taxon>Crustacea</taxon>
        <taxon>Multicrustacea</taxon>
        <taxon>Malacostraca</taxon>
        <taxon>Eumalacostraca</taxon>
        <taxon>Eucarida</taxon>
        <taxon>Decapoda</taxon>
        <taxon>Pleocyemata</taxon>
        <taxon>Anomura</taxon>
        <taxon>Galatheoidea</taxon>
        <taxon>Porcellanidae</taxon>
        <taxon>Petrolisthes</taxon>
    </lineage>
</organism>
<evidence type="ECO:0000256" key="2">
    <source>
        <dbReference type="ARBA" id="ARBA00022723"/>
    </source>
</evidence>
<evidence type="ECO:0000256" key="1">
    <source>
        <dbReference type="ARBA" id="ARBA00022485"/>
    </source>
</evidence>
<dbReference type="GO" id="GO:0046872">
    <property type="term" value="F:metal ion binding"/>
    <property type="evidence" value="ECO:0007669"/>
    <property type="project" value="UniProtKB-KW"/>
</dbReference>
<protein>
    <recommendedName>
        <fullName evidence="7">AAA+ ATPase domain-containing protein</fullName>
    </recommendedName>
</protein>
<dbReference type="InterPro" id="IPR019591">
    <property type="entry name" value="Mrp/NBP35_ATP-bd"/>
</dbReference>
<evidence type="ECO:0000256" key="6">
    <source>
        <dbReference type="ARBA" id="ARBA00023014"/>
    </source>
</evidence>
<name>A0AAE1FHW9_PETCI</name>
<evidence type="ECO:0000256" key="5">
    <source>
        <dbReference type="ARBA" id="ARBA00023004"/>
    </source>
</evidence>
<evidence type="ECO:0000313" key="8">
    <source>
        <dbReference type="EMBL" id="KAK3872568.1"/>
    </source>
</evidence>
<keyword evidence="1" id="KW-0004">4Fe-4S</keyword>
<reference evidence="8" key="1">
    <citation type="submission" date="2023-10" db="EMBL/GenBank/DDBJ databases">
        <title>Genome assemblies of two species of porcelain crab, Petrolisthes cinctipes and Petrolisthes manimaculis (Anomura: Porcellanidae).</title>
        <authorList>
            <person name="Angst P."/>
        </authorList>
    </citation>
    <scope>NUCLEOTIDE SEQUENCE</scope>
    <source>
        <strain evidence="8">PB745_01</strain>
        <tissue evidence="8">Gill</tissue>
    </source>
</reference>
<gene>
    <name evidence="8" type="ORF">Pcinc_022358</name>
</gene>
<keyword evidence="4" id="KW-0067">ATP-binding</keyword>
<keyword evidence="2" id="KW-0479">Metal-binding</keyword>
<evidence type="ECO:0000256" key="4">
    <source>
        <dbReference type="ARBA" id="ARBA00022840"/>
    </source>
</evidence>
<dbReference type="Proteomes" id="UP001286313">
    <property type="component" value="Unassembled WGS sequence"/>
</dbReference>
<dbReference type="GO" id="GO:0005829">
    <property type="term" value="C:cytosol"/>
    <property type="evidence" value="ECO:0007669"/>
    <property type="project" value="TreeGrafter"/>
</dbReference>
<dbReference type="InterPro" id="IPR000808">
    <property type="entry name" value="Mrp-like_CS"/>
</dbReference>
<dbReference type="InterPro" id="IPR033756">
    <property type="entry name" value="YlxH/NBP35"/>
</dbReference>
<dbReference type="PANTHER" id="PTHR23264:SF21">
    <property type="entry name" value="NUCLEOTIDE BINDING PROTEIN 1-LIKE PROTEIN"/>
    <property type="match status" value="1"/>
</dbReference>
<dbReference type="SMART" id="SM00382">
    <property type="entry name" value="AAA"/>
    <property type="match status" value="1"/>
</dbReference>
<comment type="caution">
    <text evidence="8">The sequence shown here is derived from an EMBL/GenBank/DDBJ whole genome shotgun (WGS) entry which is preliminary data.</text>
</comment>